<dbReference type="SFLD" id="SFLDS00019">
    <property type="entry name" value="Glutathione_Transferase_(cytos"/>
    <property type="match status" value="1"/>
</dbReference>
<evidence type="ECO:0000256" key="1">
    <source>
        <dbReference type="ARBA" id="ARBA00006475"/>
    </source>
</evidence>
<comment type="similarity">
    <text evidence="1">Belongs to the FAX family.</text>
</comment>
<dbReference type="SFLD" id="SFLDG01180">
    <property type="entry name" value="SUF1"/>
    <property type="match status" value="1"/>
</dbReference>
<dbReference type="Pfam" id="PF17171">
    <property type="entry name" value="GST_C_6"/>
    <property type="match status" value="1"/>
</dbReference>
<dbReference type="InterPro" id="IPR004045">
    <property type="entry name" value="Glutathione_S-Trfase_N"/>
</dbReference>
<reference evidence="3 4" key="1">
    <citation type="journal article" date="2023" name="G3 (Bethesda)">
        <title>A chromosome-level genome assembly of Zasmidium syzygii isolated from banana leaves.</title>
        <authorList>
            <person name="van Westerhoven A.C."/>
            <person name="Mehrabi R."/>
            <person name="Talebi R."/>
            <person name="Steentjes M.B.F."/>
            <person name="Corcolon B."/>
            <person name="Chong P.A."/>
            <person name="Kema G.H.J."/>
            <person name="Seidl M.F."/>
        </authorList>
    </citation>
    <scope>NUCLEOTIDE SEQUENCE [LARGE SCALE GENOMIC DNA]</scope>
    <source>
        <strain evidence="3 4">P124</strain>
    </source>
</reference>
<dbReference type="SFLD" id="SFLDG01200">
    <property type="entry name" value="SUF1.1"/>
    <property type="match status" value="1"/>
</dbReference>
<gene>
    <name evidence="3" type="ORF">PRZ48_000258</name>
</gene>
<dbReference type="InterPro" id="IPR036249">
    <property type="entry name" value="Thioredoxin-like_sf"/>
</dbReference>
<proteinExistence type="inferred from homology"/>
<dbReference type="InterPro" id="IPR050931">
    <property type="entry name" value="Mito_Protein_Transport_Metaxin"/>
</dbReference>
<protein>
    <recommendedName>
        <fullName evidence="2">GST N-terminal domain-containing protein</fullName>
    </recommendedName>
</protein>
<comment type="caution">
    <text evidence="3">The sequence shown here is derived from an EMBL/GenBank/DDBJ whole genome shotgun (WGS) entry which is preliminary data.</text>
</comment>
<dbReference type="InterPro" id="IPR036282">
    <property type="entry name" value="Glutathione-S-Trfase_C_sf"/>
</dbReference>
<dbReference type="PANTHER" id="PTHR12289:SF41">
    <property type="entry name" value="FAILED AXON CONNECTIONS-RELATED"/>
    <property type="match status" value="1"/>
</dbReference>
<evidence type="ECO:0000259" key="2">
    <source>
        <dbReference type="PROSITE" id="PS50404"/>
    </source>
</evidence>
<dbReference type="Pfam" id="PF17172">
    <property type="entry name" value="GST_N_4"/>
    <property type="match status" value="1"/>
</dbReference>
<keyword evidence="4" id="KW-1185">Reference proteome</keyword>
<evidence type="ECO:0000313" key="4">
    <source>
        <dbReference type="Proteomes" id="UP001305779"/>
    </source>
</evidence>
<dbReference type="EMBL" id="JAXOVC010000001">
    <property type="protein sequence ID" value="KAK4506526.1"/>
    <property type="molecule type" value="Genomic_DNA"/>
</dbReference>
<dbReference type="Gene3D" id="3.40.30.10">
    <property type="entry name" value="Glutaredoxin"/>
    <property type="match status" value="1"/>
</dbReference>
<dbReference type="SUPFAM" id="SSF47616">
    <property type="entry name" value="GST C-terminal domain-like"/>
    <property type="match status" value="1"/>
</dbReference>
<dbReference type="InterPro" id="IPR040079">
    <property type="entry name" value="Glutathione_S-Trfase"/>
</dbReference>
<feature type="domain" description="GST N-terminal" evidence="2">
    <location>
        <begin position="8"/>
        <end position="83"/>
    </location>
</feature>
<dbReference type="PROSITE" id="PS50404">
    <property type="entry name" value="GST_NTER"/>
    <property type="match status" value="1"/>
</dbReference>
<dbReference type="InterPro" id="IPR012336">
    <property type="entry name" value="Thioredoxin-like_fold"/>
</dbReference>
<dbReference type="Proteomes" id="UP001305779">
    <property type="component" value="Unassembled WGS sequence"/>
</dbReference>
<dbReference type="SUPFAM" id="SSF52833">
    <property type="entry name" value="Thioredoxin-like"/>
    <property type="match status" value="1"/>
</dbReference>
<organism evidence="3 4">
    <name type="scientific">Zasmidium cellare</name>
    <name type="common">Wine cellar mold</name>
    <name type="synonym">Racodium cellare</name>
    <dbReference type="NCBI Taxonomy" id="395010"/>
    <lineage>
        <taxon>Eukaryota</taxon>
        <taxon>Fungi</taxon>
        <taxon>Dikarya</taxon>
        <taxon>Ascomycota</taxon>
        <taxon>Pezizomycotina</taxon>
        <taxon>Dothideomycetes</taxon>
        <taxon>Dothideomycetidae</taxon>
        <taxon>Mycosphaerellales</taxon>
        <taxon>Mycosphaerellaceae</taxon>
        <taxon>Zasmidium</taxon>
    </lineage>
</organism>
<dbReference type="InterPro" id="IPR026928">
    <property type="entry name" value="FAX/IsoI-like"/>
</dbReference>
<accession>A0ABR0EZK7</accession>
<dbReference type="PANTHER" id="PTHR12289">
    <property type="entry name" value="METAXIN RELATED"/>
    <property type="match status" value="1"/>
</dbReference>
<evidence type="ECO:0000313" key="3">
    <source>
        <dbReference type="EMBL" id="KAK4506526.1"/>
    </source>
</evidence>
<dbReference type="InterPro" id="IPR033468">
    <property type="entry name" value="Metaxin_GST"/>
</dbReference>
<name>A0ABR0EZK7_ZASCE</name>
<dbReference type="CDD" id="cd03193">
    <property type="entry name" value="GST_C_Metaxin"/>
    <property type="match status" value="1"/>
</dbReference>
<sequence length="239" mass="27190">MVLTVYGYVPAWGLPDISPYVTKVIYFLKMTGTPYKYQAENLAELDVNAPCGKLPYIIDDDGTKVSDSSEIIAYLGERYGTTLDKNLSPSDRAVSVAWDRLFCEHLYWSGVIEPRWRLDEGWETYIPYIVSGAEVTPDLRKVLDAFRVRILQGFNGHGMGRRTHENVLQVYKVDVDAVADFLGAKTYFLGDDPHNVDAVAYAMLRHLTDQPQKWPGTGYIESKANVVAYLERMRKKFDM</sequence>